<dbReference type="Proteomes" id="UP000253472">
    <property type="component" value="Unassembled WGS sequence"/>
</dbReference>
<reference evidence="4 5" key="1">
    <citation type="submission" date="2018-06" db="EMBL/GenBank/DDBJ databases">
        <title>Whole genome sequencing of Candida tropicalis (genome annotated by CSBL at Korea University).</title>
        <authorList>
            <person name="Ahn J."/>
        </authorList>
    </citation>
    <scope>NUCLEOTIDE SEQUENCE [LARGE SCALE GENOMIC DNA]</scope>
    <source>
        <strain evidence="4 5">ATCC 20962</strain>
    </source>
</reference>
<organism evidence="4 5">
    <name type="scientific">Candida viswanathii</name>
    <dbReference type="NCBI Taxonomy" id="5486"/>
    <lineage>
        <taxon>Eukaryota</taxon>
        <taxon>Fungi</taxon>
        <taxon>Dikarya</taxon>
        <taxon>Ascomycota</taxon>
        <taxon>Saccharomycotina</taxon>
        <taxon>Pichiomycetes</taxon>
        <taxon>Debaryomycetaceae</taxon>
        <taxon>Candida/Lodderomyces clade</taxon>
        <taxon>Candida</taxon>
    </lineage>
</organism>
<dbReference type="EMBL" id="QLNQ01000020">
    <property type="protein sequence ID" value="RCK65384.1"/>
    <property type="molecule type" value="Genomic_DNA"/>
</dbReference>
<dbReference type="OrthoDB" id="2140105at2759"/>
<feature type="compositionally biased region" description="Acidic residues" evidence="1">
    <location>
        <begin position="103"/>
        <end position="112"/>
    </location>
</feature>
<proteinExistence type="predicted"/>
<evidence type="ECO:0000256" key="2">
    <source>
        <dbReference type="SAM" id="Phobius"/>
    </source>
</evidence>
<comment type="caution">
    <text evidence="4">The sequence shown here is derived from an EMBL/GenBank/DDBJ whole genome shotgun (WGS) entry which is preliminary data.</text>
</comment>
<dbReference type="Pfam" id="PF12051">
    <property type="entry name" value="DUF3533"/>
    <property type="match status" value="1"/>
</dbReference>
<feature type="transmembrane region" description="Helical" evidence="2">
    <location>
        <begin position="552"/>
        <end position="573"/>
    </location>
</feature>
<evidence type="ECO:0000256" key="1">
    <source>
        <dbReference type="SAM" id="MobiDB-lite"/>
    </source>
</evidence>
<feature type="transmembrane region" description="Helical" evidence="2">
    <location>
        <begin position="171"/>
        <end position="194"/>
    </location>
</feature>
<feature type="region of interest" description="Disordered" evidence="1">
    <location>
        <begin position="1"/>
        <end position="77"/>
    </location>
</feature>
<feature type="transmembrane region" description="Helical" evidence="2">
    <location>
        <begin position="497"/>
        <end position="521"/>
    </location>
</feature>
<keyword evidence="2" id="KW-0812">Transmembrane</keyword>
<gene>
    <name evidence="4" type="primary">SNG1_1</name>
    <name evidence="4" type="ORF">Cantr_01037</name>
</gene>
<keyword evidence="2" id="KW-1133">Transmembrane helix</keyword>
<accession>A0A367YHN8</accession>
<evidence type="ECO:0000313" key="5">
    <source>
        <dbReference type="Proteomes" id="UP000253472"/>
    </source>
</evidence>
<dbReference type="InterPro" id="IPR053001">
    <property type="entry name" value="MNNG_permease-like"/>
</dbReference>
<evidence type="ECO:0000259" key="3">
    <source>
        <dbReference type="Pfam" id="PF12051"/>
    </source>
</evidence>
<dbReference type="PANTHER" id="PTHR34814:SF1">
    <property type="entry name" value="NITROSOGUANIDINE RESISTANCE PROTEIN SNG1"/>
    <property type="match status" value="1"/>
</dbReference>
<feature type="transmembrane region" description="Helical" evidence="2">
    <location>
        <begin position="392"/>
        <end position="412"/>
    </location>
</feature>
<dbReference type="GO" id="GO:0016020">
    <property type="term" value="C:membrane"/>
    <property type="evidence" value="ECO:0007669"/>
    <property type="project" value="TreeGrafter"/>
</dbReference>
<keyword evidence="5" id="KW-1185">Reference proteome</keyword>
<dbReference type="InterPro" id="IPR022703">
    <property type="entry name" value="DUF3533"/>
</dbReference>
<feature type="transmembrane region" description="Helical" evidence="2">
    <location>
        <begin position="463"/>
        <end position="490"/>
    </location>
</feature>
<keyword evidence="2" id="KW-0472">Membrane</keyword>
<protein>
    <submittedName>
        <fullName evidence="4">Nitrosoguanidine resistance protein SNG1</fullName>
    </submittedName>
</protein>
<feature type="region of interest" description="Disordered" evidence="1">
    <location>
        <begin position="98"/>
        <end position="147"/>
    </location>
</feature>
<feature type="compositionally biased region" description="Polar residues" evidence="1">
    <location>
        <begin position="7"/>
        <end position="21"/>
    </location>
</feature>
<dbReference type="AlphaFoldDB" id="A0A367YHN8"/>
<feature type="compositionally biased region" description="Low complexity" evidence="1">
    <location>
        <begin position="53"/>
        <end position="63"/>
    </location>
</feature>
<evidence type="ECO:0000313" key="4">
    <source>
        <dbReference type="EMBL" id="RCK65384.1"/>
    </source>
</evidence>
<feature type="compositionally biased region" description="Polar residues" evidence="1">
    <location>
        <begin position="30"/>
        <end position="46"/>
    </location>
</feature>
<feature type="domain" description="DUF3533" evidence="3">
    <location>
        <begin position="174"/>
        <end position="563"/>
    </location>
</feature>
<feature type="transmembrane region" description="Helical" evidence="2">
    <location>
        <begin position="433"/>
        <end position="451"/>
    </location>
</feature>
<name>A0A367YHN8_9ASCO</name>
<dbReference type="PANTHER" id="PTHR34814">
    <property type="entry name" value="NITROSOGUANIDINE RESISTANCE PROTEIN SNG1"/>
    <property type="match status" value="1"/>
</dbReference>
<dbReference type="STRING" id="5486.A0A367YHN8"/>
<sequence>MTEHQRQTQGEDILSETSSAPHLSREESPVSYNPTGNTNANNTQRPSIGRRLSSAASGFFSAKSRQEEGDDDSYDALHNEDVHESMYATEQLSRALTDRKLDEEEDDEDETPEVYSGKREDASAGTSDEQQQQQPRPPPTRRRSSVSSSIQKYKFWDKDFKQERTKILTQFLINYVFLIIGFTGVLCIYTGSYYQRDTRFKNLKMGVFIADQNVGDLPNIVGQTIEYFFTNVSTVQAAGDFHIWNHTTLADVAASHNNTITEEVYRQIHHQKFWAAFYVHENATLDWYQAMVTQSQTFNPVQSLMEAVYETGRDFNGVNVYIVSIINQLLQGYNEFIPQSGLVGHMLETLNSTQVLGVINNAPQLVTVIPTFAINDLIPVTNPVFAATMQLGGIYIVVMTFFLQVFCFRINMYLASKLSGGQFILSKLLTTQVSYLFISLAFIVLNTAFQLPFSGAFGHSGFLVIWMFAFLLMSSIGSIIEILVLVAFALKPPLLGFVLLYMVVLNISPVLAPIALCPSFYRYGYAMPLKNFYDLVQVAYFDSWKGMMGRNIGVLIAWIVVTNAMMPFVFKWLAKAKAKKEAKAKAEK</sequence>